<accession>A0A6J6J5Z5</accession>
<evidence type="ECO:0000313" key="1">
    <source>
        <dbReference type="EMBL" id="CAB4632402.1"/>
    </source>
</evidence>
<organism evidence="1">
    <name type="scientific">freshwater metagenome</name>
    <dbReference type="NCBI Taxonomy" id="449393"/>
    <lineage>
        <taxon>unclassified sequences</taxon>
        <taxon>metagenomes</taxon>
        <taxon>ecological metagenomes</taxon>
    </lineage>
</organism>
<dbReference type="AlphaFoldDB" id="A0A6J6J5Z5"/>
<reference evidence="1" key="1">
    <citation type="submission" date="2020-05" db="EMBL/GenBank/DDBJ databases">
        <authorList>
            <person name="Chiriac C."/>
            <person name="Salcher M."/>
            <person name="Ghai R."/>
            <person name="Kavagutti S V."/>
        </authorList>
    </citation>
    <scope>NUCLEOTIDE SEQUENCE</scope>
</reference>
<name>A0A6J6J5Z5_9ZZZZ</name>
<dbReference type="EMBL" id="CAEZVT010000026">
    <property type="protein sequence ID" value="CAB4632402.1"/>
    <property type="molecule type" value="Genomic_DNA"/>
</dbReference>
<protein>
    <submittedName>
        <fullName evidence="1">Unannotated protein</fullName>
    </submittedName>
</protein>
<proteinExistence type="predicted"/>
<gene>
    <name evidence="1" type="ORF">UFOPK2131_00380</name>
</gene>
<sequence>MLANNASACSKFAASSVPLTRTVPVNCLVTARLAPRRTKNVARVTINEGNPVVTTNQPFRSPTPAAKTSTIKIEVQISRPSSVTSIPVSRPVVPTITPVERSNSPPIIKSATNTATIPIGAAMSVQPEIPPSCPKFVVVSTAENRAKIARAPIRAPNSGRLKTVVKREVFCTRSSLTAFAIAESSVFYLFHLENRWARKSSSPPVFMFL</sequence>